<dbReference type="Gene3D" id="1.10.1740.10">
    <property type="match status" value="1"/>
</dbReference>
<dbReference type="NCBIfam" id="TIGR02937">
    <property type="entry name" value="sigma70-ECF"/>
    <property type="match status" value="1"/>
</dbReference>
<dbReference type="PANTHER" id="PTHR43133:SF60">
    <property type="entry name" value="RNA POLYMERASE SIGMA FACTOR SIGV"/>
    <property type="match status" value="1"/>
</dbReference>
<dbReference type="InterPro" id="IPR007630">
    <property type="entry name" value="RNA_pol_sigma70_r4"/>
</dbReference>
<gene>
    <name evidence="8" type="ORF">A2720_04380</name>
</gene>
<comment type="similarity">
    <text evidence="1">Belongs to the sigma-70 factor family. ECF subfamily.</text>
</comment>
<evidence type="ECO:0000256" key="5">
    <source>
        <dbReference type="ARBA" id="ARBA00023163"/>
    </source>
</evidence>
<evidence type="ECO:0000256" key="3">
    <source>
        <dbReference type="ARBA" id="ARBA00023082"/>
    </source>
</evidence>
<dbReference type="InterPro" id="IPR013325">
    <property type="entry name" value="RNA_pol_sigma_r2"/>
</dbReference>
<proteinExistence type="inferred from homology"/>
<dbReference type="EMBL" id="MFEL01000018">
    <property type="protein sequence ID" value="OGE80769.1"/>
    <property type="molecule type" value="Genomic_DNA"/>
</dbReference>
<evidence type="ECO:0000256" key="4">
    <source>
        <dbReference type="ARBA" id="ARBA00023125"/>
    </source>
</evidence>
<keyword evidence="3" id="KW-0731">Sigma factor</keyword>
<evidence type="ECO:0000259" key="6">
    <source>
        <dbReference type="Pfam" id="PF04542"/>
    </source>
</evidence>
<dbReference type="SUPFAM" id="SSF88946">
    <property type="entry name" value="Sigma2 domain of RNA polymerase sigma factors"/>
    <property type="match status" value="1"/>
</dbReference>
<dbReference type="InterPro" id="IPR013324">
    <property type="entry name" value="RNA_pol_sigma_r3/r4-like"/>
</dbReference>
<dbReference type="InterPro" id="IPR036388">
    <property type="entry name" value="WH-like_DNA-bd_sf"/>
</dbReference>
<dbReference type="InterPro" id="IPR014284">
    <property type="entry name" value="RNA_pol_sigma-70_dom"/>
</dbReference>
<evidence type="ECO:0000313" key="8">
    <source>
        <dbReference type="EMBL" id="OGE80769.1"/>
    </source>
</evidence>
<name>A0A1F5NSX6_9BACT</name>
<dbReference type="PANTHER" id="PTHR43133">
    <property type="entry name" value="RNA POLYMERASE ECF-TYPE SIGMA FACTO"/>
    <property type="match status" value="1"/>
</dbReference>
<dbReference type="GO" id="GO:0006352">
    <property type="term" value="P:DNA-templated transcription initiation"/>
    <property type="evidence" value="ECO:0007669"/>
    <property type="project" value="InterPro"/>
</dbReference>
<keyword evidence="5" id="KW-0804">Transcription</keyword>
<evidence type="ECO:0000256" key="2">
    <source>
        <dbReference type="ARBA" id="ARBA00023015"/>
    </source>
</evidence>
<dbReference type="GO" id="GO:0016987">
    <property type="term" value="F:sigma factor activity"/>
    <property type="evidence" value="ECO:0007669"/>
    <property type="project" value="UniProtKB-KW"/>
</dbReference>
<keyword evidence="2" id="KW-0805">Transcription regulation</keyword>
<dbReference type="Pfam" id="PF04545">
    <property type="entry name" value="Sigma70_r4"/>
    <property type="match status" value="1"/>
</dbReference>
<dbReference type="AlphaFoldDB" id="A0A1F5NSX6"/>
<evidence type="ECO:0000256" key="1">
    <source>
        <dbReference type="ARBA" id="ARBA00010641"/>
    </source>
</evidence>
<organism evidence="8 9">
    <name type="scientific">Candidatus Doudnabacteria bacterium RIFCSPHIGHO2_01_FULL_46_24</name>
    <dbReference type="NCBI Taxonomy" id="1817825"/>
    <lineage>
        <taxon>Bacteria</taxon>
        <taxon>Candidatus Doudnaibacteriota</taxon>
    </lineage>
</organism>
<dbReference type="SUPFAM" id="SSF88659">
    <property type="entry name" value="Sigma3 and sigma4 domains of RNA polymerase sigma factors"/>
    <property type="match status" value="1"/>
</dbReference>
<dbReference type="InterPro" id="IPR039425">
    <property type="entry name" value="RNA_pol_sigma-70-like"/>
</dbReference>
<evidence type="ECO:0000259" key="7">
    <source>
        <dbReference type="Pfam" id="PF04545"/>
    </source>
</evidence>
<feature type="domain" description="RNA polymerase sigma-70 region 4" evidence="7">
    <location>
        <begin position="126"/>
        <end position="172"/>
    </location>
</feature>
<dbReference type="GO" id="GO:0003677">
    <property type="term" value="F:DNA binding"/>
    <property type="evidence" value="ECO:0007669"/>
    <property type="project" value="UniProtKB-KW"/>
</dbReference>
<dbReference type="Gene3D" id="1.10.10.10">
    <property type="entry name" value="Winged helix-like DNA-binding domain superfamily/Winged helix DNA-binding domain"/>
    <property type="match status" value="1"/>
</dbReference>
<sequence>MVTEKQIKALVRQAQQGDTEVFSEIYDLYAPKLYNFLYARLRHKETAEDLLSTVFMKAWDNLGSYQPRASAKFSTWLFQIANFTLIDHWRTKKDVIDMSKVENLSIFAQEAKLYENYEFLFSELIKLPSEYQTVLELRFRQDLSVSETAEIMNKSEVGIRVLQHRALKLLKKNLALRGITEL</sequence>
<evidence type="ECO:0000313" key="9">
    <source>
        <dbReference type="Proteomes" id="UP000178892"/>
    </source>
</evidence>
<dbReference type="InterPro" id="IPR007627">
    <property type="entry name" value="RNA_pol_sigma70_r2"/>
</dbReference>
<reference evidence="8 9" key="1">
    <citation type="journal article" date="2016" name="Nat. Commun.">
        <title>Thousands of microbial genomes shed light on interconnected biogeochemical processes in an aquifer system.</title>
        <authorList>
            <person name="Anantharaman K."/>
            <person name="Brown C.T."/>
            <person name="Hug L.A."/>
            <person name="Sharon I."/>
            <person name="Castelle C.J."/>
            <person name="Probst A.J."/>
            <person name="Thomas B.C."/>
            <person name="Singh A."/>
            <person name="Wilkins M.J."/>
            <person name="Karaoz U."/>
            <person name="Brodie E.L."/>
            <person name="Williams K.H."/>
            <person name="Hubbard S.S."/>
            <person name="Banfield J.F."/>
        </authorList>
    </citation>
    <scope>NUCLEOTIDE SEQUENCE [LARGE SCALE GENOMIC DNA]</scope>
</reference>
<protein>
    <recommendedName>
        <fullName evidence="10">RNA polymerase sigma-70 region 2 domain-containing protein</fullName>
    </recommendedName>
</protein>
<dbReference type="Pfam" id="PF04542">
    <property type="entry name" value="Sigma70_r2"/>
    <property type="match status" value="1"/>
</dbReference>
<keyword evidence="4" id="KW-0238">DNA-binding</keyword>
<dbReference type="Proteomes" id="UP000178892">
    <property type="component" value="Unassembled WGS sequence"/>
</dbReference>
<feature type="domain" description="RNA polymerase sigma-70 region 2" evidence="6">
    <location>
        <begin position="26"/>
        <end position="93"/>
    </location>
</feature>
<dbReference type="STRING" id="1817825.A2720_04380"/>
<evidence type="ECO:0008006" key="10">
    <source>
        <dbReference type="Google" id="ProtNLM"/>
    </source>
</evidence>
<accession>A0A1F5NSX6</accession>
<comment type="caution">
    <text evidence="8">The sequence shown here is derived from an EMBL/GenBank/DDBJ whole genome shotgun (WGS) entry which is preliminary data.</text>
</comment>